<dbReference type="PANTHER" id="PTHR16305">
    <property type="entry name" value="TESTICULAR SOLUBLE ADENYLYL CYCLASE"/>
    <property type="match status" value="1"/>
</dbReference>
<dbReference type="PANTHER" id="PTHR16305:SF35">
    <property type="entry name" value="TRANSCRIPTIONAL ACTIVATOR DOMAIN"/>
    <property type="match status" value="1"/>
</dbReference>
<dbReference type="Pfam" id="PF13191">
    <property type="entry name" value="AAA_16"/>
    <property type="match status" value="1"/>
</dbReference>
<evidence type="ECO:0000313" key="6">
    <source>
        <dbReference type="Proteomes" id="UP000618818"/>
    </source>
</evidence>
<protein>
    <submittedName>
        <fullName evidence="5">AAA family ATPase</fullName>
    </submittedName>
</protein>
<feature type="domain" description="Orc1-like AAA ATPase" evidence="4">
    <location>
        <begin position="99"/>
        <end position="250"/>
    </location>
</feature>
<evidence type="ECO:0000259" key="4">
    <source>
        <dbReference type="Pfam" id="PF13191"/>
    </source>
</evidence>
<organism evidence="5 6">
    <name type="scientific">Nocardioides cavernae</name>
    <dbReference type="NCBI Taxonomy" id="1921566"/>
    <lineage>
        <taxon>Bacteria</taxon>
        <taxon>Bacillati</taxon>
        <taxon>Actinomycetota</taxon>
        <taxon>Actinomycetes</taxon>
        <taxon>Propionibacteriales</taxon>
        <taxon>Nocardioidaceae</taxon>
        <taxon>Nocardioides</taxon>
    </lineage>
</organism>
<accession>A0ABR8N753</accession>
<dbReference type="Gene3D" id="1.25.40.10">
    <property type="entry name" value="Tetratricopeptide repeat domain"/>
    <property type="match status" value="1"/>
</dbReference>
<comment type="caution">
    <text evidence="5">The sequence shown here is derived from an EMBL/GenBank/DDBJ whole genome shotgun (WGS) entry which is preliminary data.</text>
</comment>
<dbReference type="InterPro" id="IPR011990">
    <property type="entry name" value="TPR-like_helical_dom_sf"/>
</dbReference>
<dbReference type="Proteomes" id="UP000618818">
    <property type="component" value="Unassembled WGS sequence"/>
</dbReference>
<dbReference type="RefSeq" id="WP_191192939.1">
    <property type="nucleotide sequence ID" value="NZ_JACXYZ010000001.1"/>
</dbReference>
<proteinExistence type="predicted"/>
<keyword evidence="2" id="KW-0067">ATP-binding</keyword>
<evidence type="ECO:0000256" key="1">
    <source>
        <dbReference type="ARBA" id="ARBA00022741"/>
    </source>
</evidence>
<evidence type="ECO:0000256" key="2">
    <source>
        <dbReference type="ARBA" id="ARBA00022840"/>
    </source>
</evidence>
<dbReference type="SUPFAM" id="SSF52540">
    <property type="entry name" value="P-loop containing nucleoside triphosphate hydrolases"/>
    <property type="match status" value="1"/>
</dbReference>
<gene>
    <name evidence="5" type="ORF">IEZ26_00205</name>
</gene>
<reference evidence="5 6" key="1">
    <citation type="submission" date="2020-09" db="EMBL/GenBank/DDBJ databases">
        <title>novel species in genus Nocardioides.</title>
        <authorList>
            <person name="Zhang G."/>
        </authorList>
    </citation>
    <scope>NUCLEOTIDE SEQUENCE [LARGE SCALE GENOMIC DNA]</scope>
    <source>
        <strain evidence="5 6">KCTC 39551</strain>
    </source>
</reference>
<keyword evidence="6" id="KW-1185">Reference proteome</keyword>
<dbReference type="InterPro" id="IPR041664">
    <property type="entry name" value="AAA_16"/>
</dbReference>
<sequence>MGLLHQPELEPGPHFDLVDALHRLHDQAGQPSLRAIARRAGCSHTTVHHLFTHPRLPAWSLLEAVVTAIGGDPSDFRDLWLAATADGARHLPPPARTIAGRRAELLVVRRHLEAGGGLLVVTGEPGIGKTTLLAAASQQVSTFVARAGGLPILADAPFALVSDVLRRVWLDDGGRWFGEALGRCPGFVAPALSRILPEIGLSGRDLEDRFASARLFAAIESTLAALSSLRPLALVLEDLHWSDPSSRGFIERHVVGGRGVPIVGSLCSGGSAEADAWLTRVRREAALVLNLAPLTHKETREQLRLLIGPRLRRGDVERVHAQSRGVPLFTEELARSMTANAEPEPLADLLARQLDHLSPSARSVLLVAALADRPLPPPVVADATSMGRAELADARRELVSRHLLADPYAATDVTVRHPLTATAVRAGLVPREAVPTHRRLAAVLAATSHPSPAEVAEHWRGAGDPREELRWRVAAGRAACDGLSRDEEAVHWERALALWPADGPAPADAGITRCELLLELVHSAIGPGRAEQARSWVEEALALAPAPPDHDHARALRRASQVLAQVDPETSVRLADEAIAVLDALDDRDSLVRAMGDKSGALRGAGRNDEADLVIDRMLAISARLDDPALHRDALVERAWHDIVLGRTAHGLRAAREARTILVEGNPFSDVWLGTYHTDLLLMLCAPADDVADAADPGLAAVRAAGIDSFLLSTMLLCNVAEARLHAGATGAASRLVRPRTKDEPRQATRFLHLTRAWVEVAHGDLEAADRRLEAIAALDFDVSAHRQAVVTVQALCDLWRGLPAQALDRIGDGIAGETATSWSPYTGSLLCLAARAGADVTEADPARRAVLAARLSAWQRQWAIDPLAPEAAHAAAPATRSTWRAELARLHGVAQLQHWIGAAEQWDLVGRPHEAAYSRWRAGELALHEGRDTLARRLLRRAHAQARGHVPLLAVIDRSRAAVPDTVSSATLGGPRVPKPRAAVRERG</sequence>
<dbReference type="EMBL" id="JACXYZ010000001">
    <property type="protein sequence ID" value="MBD3923025.1"/>
    <property type="molecule type" value="Genomic_DNA"/>
</dbReference>
<keyword evidence="1" id="KW-0547">Nucleotide-binding</keyword>
<evidence type="ECO:0000256" key="3">
    <source>
        <dbReference type="SAM" id="MobiDB-lite"/>
    </source>
</evidence>
<evidence type="ECO:0000313" key="5">
    <source>
        <dbReference type="EMBL" id="MBD3923025.1"/>
    </source>
</evidence>
<dbReference type="InterPro" id="IPR027417">
    <property type="entry name" value="P-loop_NTPase"/>
</dbReference>
<name>A0ABR8N753_9ACTN</name>
<feature type="region of interest" description="Disordered" evidence="3">
    <location>
        <begin position="967"/>
        <end position="989"/>
    </location>
</feature>